<sequence>MDVLLAIGTRKGLWLARSRDRREWDVTGPLLPLADVKAVAIDTRRATPRLLAGALTSHFGPSMVISDDLGRTWSEPDDAPVAFPADTGEALEGVWQLAPGPDDEPEVVYAGVEPSALFRSTDGGRSFSLVRGLWEHPHRTEWFPGGGGKTLHTVIPHPQDANRVLVGMSTGGVYQTTDGGGSWTPTNSGIRADFQPDEYPEFGQCVHKVAMDPGEPDRLFLQNHGDLYRSVNGGASWEPISDSLPGDFGFPVATHPHRPGVVYSFPISARTRSPEGGRCGVYRSEDSGDTWTGPGDGLPGQGYYSAVLRDALCTDDADPAGVYFGSRHGEVYASADEGDSWRLLAHHLPDVLCVRAAVIG</sequence>
<evidence type="ECO:0000313" key="2">
    <source>
        <dbReference type="Proteomes" id="UP000582974"/>
    </source>
</evidence>
<comment type="caution">
    <text evidence="1">The sequence shown here is derived from an EMBL/GenBank/DDBJ whole genome shotgun (WGS) entry which is preliminary data.</text>
</comment>
<proteinExistence type="predicted"/>
<evidence type="ECO:0000313" key="1">
    <source>
        <dbReference type="EMBL" id="MBA0127828.1"/>
    </source>
</evidence>
<reference evidence="1 2" key="1">
    <citation type="submission" date="2020-07" db="EMBL/GenBank/DDBJ databases">
        <title>Genome of Haloechinothrix sp.</title>
        <authorList>
            <person name="Tang S.-K."/>
            <person name="Yang L."/>
            <person name="Zhu W.-Y."/>
        </authorList>
    </citation>
    <scope>NUCLEOTIDE SEQUENCE [LARGE SCALE GENOMIC DNA]</scope>
    <source>
        <strain evidence="1 2">YIM 98757</strain>
    </source>
</reference>
<gene>
    <name evidence="1" type="ORF">H0B56_19970</name>
</gene>
<dbReference type="RefSeq" id="WP_180894630.1">
    <property type="nucleotide sequence ID" value="NZ_JACCKD010000008.1"/>
</dbReference>
<dbReference type="Gene3D" id="2.130.10.10">
    <property type="entry name" value="YVTN repeat-like/Quinoprotein amine dehydrogenase"/>
    <property type="match status" value="1"/>
</dbReference>
<dbReference type="PANTHER" id="PTHR43739">
    <property type="entry name" value="XYLOGLUCANASE (EUROFUNG)"/>
    <property type="match status" value="1"/>
</dbReference>
<accession>A0A838AFD0</accession>
<dbReference type="EMBL" id="JACCKD010000008">
    <property type="protein sequence ID" value="MBA0127828.1"/>
    <property type="molecule type" value="Genomic_DNA"/>
</dbReference>
<dbReference type="Proteomes" id="UP000582974">
    <property type="component" value="Unassembled WGS sequence"/>
</dbReference>
<dbReference type="PANTHER" id="PTHR43739:SF5">
    <property type="entry name" value="EXO-ALPHA-SIALIDASE"/>
    <property type="match status" value="1"/>
</dbReference>
<dbReference type="AlphaFoldDB" id="A0A838AFD0"/>
<dbReference type="CDD" id="cd15482">
    <property type="entry name" value="Sialidase_non-viral"/>
    <property type="match status" value="1"/>
</dbReference>
<organism evidence="1 2">
    <name type="scientific">Haloechinothrix aidingensis</name>
    <dbReference type="NCBI Taxonomy" id="2752311"/>
    <lineage>
        <taxon>Bacteria</taxon>
        <taxon>Bacillati</taxon>
        <taxon>Actinomycetota</taxon>
        <taxon>Actinomycetes</taxon>
        <taxon>Pseudonocardiales</taxon>
        <taxon>Pseudonocardiaceae</taxon>
        <taxon>Haloechinothrix</taxon>
    </lineage>
</organism>
<dbReference type="InterPro" id="IPR015943">
    <property type="entry name" value="WD40/YVTN_repeat-like_dom_sf"/>
</dbReference>
<protein>
    <submittedName>
        <fullName evidence="1">Exo-alpha-sialidase</fullName>
    </submittedName>
</protein>
<keyword evidence="2" id="KW-1185">Reference proteome</keyword>
<dbReference type="GO" id="GO:0010411">
    <property type="term" value="P:xyloglucan metabolic process"/>
    <property type="evidence" value="ECO:0007669"/>
    <property type="project" value="TreeGrafter"/>
</dbReference>
<dbReference type="SUPFAM" id="SSF110296">
    <property type="entry name" value="Oligoxyloglucan reducing end-specific cellobiohydrolase"/>
    <property type="match status" value="1"/>
</dbReference>
<dbReference type="InterPro" id="IPR052025">
    <property type="entry name" value="Xyloglucanase_GH74"/>
</dbReference>
<name>A0A838AFD0_9PSEU</name>